<name>A0A0W8E6W1_9ZZZZ</name>
<organism evidence="1">
    <name type="scientific">hydrocarbon metagenome</name>
    <dbReference type="NCBI Taxonomy" id="938273"/>
    <lineage>
        <taxon>unclassified sequences</taxon>
        <taxon>metagenomes</taxon>
        <taxon>ecological metagenomes</taxon>
    </lineage>
</organism>
<evidence type="ECO:0000313" key="1">
    <source>
        <dbReference type="EMBL" id="KUG04379.1"/>
    </source>
</evidence>
<proteinExistence type="predicted"/>
<reference evidence="1" key="1">
    <citation type="journal article" date="2015" name="Proc. Natl. Acad. Sci. U.S.A.">
        <title>Networks of energetic and metabolic interactions define dynamics in microbial communities.</title>
        <authorList>
            <person name="Embree M."/>
            <person name="Liu J.K."/>
            <person name="Al-Bassam M.M."/>
            <person name="Zengler K."/>
        </authorList>
    </citation>
    <scope>NUCLEOTIDE SEQUENCE</scope>
</reference>
<accession>A0A0W8E6W1</accession>
<gene>
    <name evidence="1" type="ORF">ASZ90_018220</name>
</gene>
<sequence length="182" mass="20656">MAKVLEKMPIYSNKAVENASTPIFPRYINDVYSIGTSLQCYIGDIYLHLAEVSQGDVRAQYKKMAIAELKIKEQTQHIANARLNEMLGYFYNNGGTIVEPIMTQTQAKAIQPFFNRMLDIFNKRVELGTVLAANGTISPSKIASMINYDITEMYSNMKKLFQVSEMEHAFNELIAIRTRLAN</sequence>
<dbReference type="EMBL" id="LNQE01001850">
    <property type="protein sequence ID" value="KUG04379.1"/>
    <property type="molecule type" value="Genomic_DNA"/>
</dbReference>
<dbReference type="AlphaFoldDB" id="A0A0W8E6W1"/>
<protein>
    <submittedName>
        <fullName evidence="1">Uncharacterized protein</fullName>
    </submittedName>
</protein>
<comment type="caution">
    <text evidence="1">The sequence shown here is derived from an EMBL/GenBank/DDBJ whole genome shotgun (WGS) entry which is preliminary data.</text>
</comment>